<evidence type="ECO:0000313" key="1">
    <source>
        <dbReference type="EMBL" id="KAH3875619.1"/>
    </source>
</evidence>
<sequence length="149" mass="16758">MDRRSERHEGMPSWSMIGCGLQGGRGMSTWITTGSKGEGLTRFLESDIYMMLVTAGIMCIEDCVNSDFLPRQITVFTLTYTIMSYHGHCRLFLKRPGIRINQRVHDSLCDDENGRPLLCSDLYVNAFTPKPVPTEVRHNRSGPSIPGSM</sequence>
<dbReference type="AlphaFoldDB" id="A0A9D4MH71"/>
<accession>A0A9D4MH71</accession>
<gene>
    <name evidence="1" type="ORF">DPMN_038890</name>
</gene>
<comment type="caution">
    <text evidence="1">The sequence shown here is derived from an EMBL/GenBank/DDBJ whole genome shotgun (WGS) entry which is preliminary data.</text>
</comment>
<reference evidence="1" key="1">
    <citation type="journal article" date="2019" name="bioRxiv">
        <title>The Genome of the Zebra Mussel, Dreissena polymorpha: A Resource for Invasive Species Research.</title>
        <authorList>
            <person name="McCartney M.A."/>
            <person name="Auch B."/>
            <person name="Kono T."/>
            <person name="Mallez S."/>
            <person name="Zhang Y."/>
            <person name="Obille A."/>
            <person name="Becker A."/>
            <person name="Abrahante J.E."/>
            <person name="Garbe J."/>
            <person name="Badalamenti J.P."/>
            <person name="Herman A."/>
            <person name="Mangelson H."/>
            <person name="Liachko I."/>
            <person name="Sullivan S."/>
            <person name="Sone E.D."/>
            <person name="Koren S."/>
            <person name="Silverstein K.A.T."/>
            <person name="Beckman K.B."/>
            <person name="Gohl D.M."/>
        </authorList>
    </citation>
    <scope>NUCLEOTIDE SEQUENCE</scope>
    <source>
        <strain evidence="1">Duluth1</strain>
        <tissue evidence="1">Whole animal</tissue>
    </source>
</reference>
<reference evidence="1" key="2">
    <citation type="submission" date="2020-11" db="EMBL/GenBank/DDBJ databases">
        <authorList>
            <person name="McCartney M.A."/>
            <person name="Auch B."/>
            <person name="Kono T."/>
            <person name="Mallez S."/>
            <person name="Becker A."/>
            <person name="Gohl D.M."/>
            <person name="Silverstein K.A.T."/>
            <person name="Koren S."/>
            <person name="Bechman K.B."/>
            <person name="Herman A."/>
            <person name="Abrahante J.E."/>
            <person name="Garbe J."/>
        </authorList>
    </citation>
    <scope>NUCLEOTIDE SEQUENCE</scope>
    <source>
        <strain evidence="1">Duluth1</strain>
        <tissue evidence="1">Whole animal</tissue>
    </source>
</reference>
<dbReference type="Proteomes" id="UP000828390">
    <property type="component" value="Unassembled WGS sequence"/>
</dbReference>
<protein>
    <submittedName>
        <fullName evidence="1">Uncharacterized protein</fullName>
    </submittedName>
</protein>
<organism evidence="1 2">
    <name type="scientific">Dreissena polymorpha</name>
    <name type="common">Zebra mussel</name>
    <name type="synonym">Mytilus polymorpha</name>
    <dbReference type="NCBI Taxonomy" id="45954"/>
    <lineage>
        <taxon>Eukaryota</taxon>
        <taxon>Metazoa</taxon>
        <taxon>Spiralia</taxon>
        <taxon>Lophotrochozoa</taxon>
        <taxon>Mollusca</taxon>
        <taxon>Bivalvia</taxon>
        <taxon>Autobranchia</taxon>
        <taxon>Heteroconchia</taxon>
        <taxon>Euheterodonta</taxon>
        <taxon>Imparidentia</taxon>
        <taxon>Neoheterodontei</taxon>
        <taxon>Myida</taxon>
        <taxon>Dreissenoidea</taxon>
        <taxon>Dreissenidae</taxon>
        <taxon>Dreissena</taxon>
    </lineage>
</organism>
<dbReference type="EMBL" id="JAIWYP010000002">
    <property type="protein sequence ID" value="KAH3875619.1"/>
    <property type="molecule type" value="Genomic_DNA"/>
</dbReference>
<proteinExistence type="predicted"/>
<keyword evidence="2" id="KW-1185">Reference proteome</keyword>
<evidence type="ECO:0000313" key="2">
    <source>
        <dbReference type="Proteomes" id="UP000828390"/>
    </source>
</evidence>
<name>A0A9D4MH71_DREPO</name>